<keyword evidence="3" id="KW-0378">Hydrolase</keyword>
<evidence type="ECO:0000256" key="5">
    <source>
        <dbReference type="SAM" id="SignalP"/>
    </source>
</evidence>
<evidence type="ECO:0000256" key="1">
    <source>
        <dbReference type="ARBA" id="ARBA00001947"/>
    </source>
</evidence>
<evidence type="ECO:0000313" key="8">
    <source>
        <dbReference type="Proteomes" id="UP001156601"/>
    </source>
</evidence>
<evidence type="ECO:0000313" key="7">
    <source>
        <dbReference type="EMBL" id="GLR69359.1"/>
    </source>
</evidence>
<dbReference type="InterPro" id="IPR053138">
    <property type="entry name" value="N-alpha-Ac-DABA_deacetylase"/>
</dbReference>
<accession>A0AA37SV71</accession>
<keyword evidence="2" id="KW-0479">Metal-binding</keyword>
<sequence>MKIWLAVFGFLLSTLCIADENTTINIGGYSIAPNSHLDINIEVPKGEKDPATIIPISVIHGSQKGPIIATVAGVHGYEYTSILAMEEWIKTLDPASMSGTVIAVRVAHVSAFEDRSIYVNPYDRKNLNRSFPGRADGTQTERVAWAISQNIVANADFLIDLHSGDGAEWLSPFIGVYGGPLASNYELALSVAKGFNFPNVVTYKMKSKEQVDRRRSLNRQGVASQIPTILVEIGENGSKVQEHVNAMKFGLSNALSLVGISSKKVETPNTTITYFDSTQSVPVKHAGLWFPKQVGGRVVKEGETLGVLKDYFGNTLEIVKAPSDGFGLYGLMGPAIKEGESVLTIAKPVAPISQ</sequence>
<dbReference type="GO" id="GO:0016811">
    <property type="term" value="F:hydrolase activity, acting on carbon-nitrogen (but not peptide) bonds, in linear amides"/>
    <property type="evidence" value="ECO:0007669"/>
    <property type="project" value="InterPro"/>
</dbReference>
<dbReference type="PANTHER" id="PTHR37326:SF1">
    <property type="entry name" value="BLL3975 PROTEIN"/>
    <property type="match status" value="1"/>
</dbReference>
<dbReference type="PIRSF" id="PIRSF039012">
    <property type="entry name" value="ASP"/>
    <property type="match status" value="1"/>
</dbReference>
<comment type="caution">
    <text evidence="7">The sequence shown here is derived from an EMBL/GenBank/DDBJ whole genome shotgun (WGS) entry which is preliminary data.</text>
</comment>
<dbReference type="Gene3D" id="3.40.630.10">
    <property type="entry name" value="Zn peptidases"/>
    <property type="match status" value="1"/>
</dbReference>
<organism evidence="7 8">
    <name type="scientific">Agaribacter marinus</name>
    <dbReference type="NCBI Taxonomy" id="1431249"/>
    <lineage>
        <taxon>Bacteria</taxon>
        <taxon>Pseudomonadati</taxon>
        <taxon>Pseudomonadota</taxon>
        <taxon>Gammaproteobacteria</taxon>
        <taxon>Alteromonadales</taxon>
        <taxon>Alteromonadaceae</taxon>
        <taxon>Agaribacter</taxon>
    </lineage>
</organism>
<evidence type="ECO:0000256" key="3">
    <source>
        <dbReference type="ARBA" id="ARBA00022801"/>
    </source>
</evidence>
<protein>
    <submittedName>
        <fullName evidence="7">Peptidase M14</fullName>
    </submittedName>
</protein>
<evidence type="ECO:0000256" key="4">
    <source>
        <dbReference type="ARBA" id="ARBA00022833"/>
    </source>
</evidence>
<dbReference type="Pfam" id="PF24827">
    <property type="entry name" value="AstE_AspA_cat"/>
    <property type="match status" value="1"/>
</dbReference>
<dbReference type="PANTHER" id="PTHR37326">
    <property type="entry name" value="BLL3975 PROTEIN"/>
    <property type="match status" value="1"/>
</dbReference>
<dbReference type="EMBL" id="BSOT01000002">
    <property type="protein sequence ID" value="GLR69359.1"/>
    <property type="molecule type" value="Genomic_DNA"/>
</dbReference>
<keyword evidence="8" id="KW-1185">Reference proteome</keyword>
<dbReference type="InterPro" id="IPR055438">
    <property type="entry name" value="AstE_AspA_cat"/>
</dbReference>
<dbReference type="CDD" id="cd18174">
    <property type="entry name" value="M14_ASTE_ASPA_like"/>
    <property type="match status" value="1"/>
</dbReference>
<dbReference type="InterPro" id="IPR043795">
    <property type="entry name" value="N-alpha-Ac-DABA-like"/>
</dbReference>
<dbReference type="AlphaFoldDB" id="A0AA37SV71"/>
<reference evidence="7" key="1">
    <citation type="journal article" date="2014" name="Int. J. Syst. Evol. Microbiol.">
        <title>Complete genome sequence of Corynebacterium casei LMG S-19264T (=DSM 44701T), isolated from a smear-ripened cheese.</title>
        <authorList>
            <consortium name="US DOE Joint Genome Institute (JGI-PGF)"/>
            <person name="Walter F."/>
            <person name="Albersmeier A."/>
            <person name="Kalinowski J."/>
            <person name="Ruckert C."/>
        </authorList>
    </citation>
    <scope>NUCLEOTIDE SEQUENCE</scope>
    <source>
        <strain evidence="7">NBRC 110023</strain>
    </source>
</reference>
<evidence type="ECO:0000256" key="2">
    <source>
        <dbReference type="ARBA" id="ARBA00022723"/>
    </source>
</evidence>
<reference evidence="7" key="2">
    <citation type="submission" date="2023-01" db="EMBL/GenBank/DDBJ databases">
        <title>Draft genome sequence of Agaribacter marinus strain NBRC 110023.</title>
        <authorList>
            <person name="Sun Q."/>
            <person name="Mori K."/>
        </authorList>
    </citation>
    <scope>NUCLEOTIDE SEQUENCE</scope>
    <source>
        <strain evidence="7">NBRC 110023</strain>
    </source>
</reference>
<keyword evidence="4" id="KW-0862">Zinc</keyword>
<evidence type="ECO:0000259" key="6">
    <source>
        <dbReference type="Pfam" id="PF24827"/>
    </source>
</evidence>
<dbReference type="Proteomes" id="UP001156601">
    <property type="component" value="Unassembled WGS sequence"/>
</dbReference>
<feature type="domain" description="Succinylglutamate desuccinylase/Aspartoacylase catalytic" evidence="6">
    <location>
        <begin position="65"/>
        <end position="257"/>
    </location>
</feature>
<dbReference type="GO" id="GO:0046872">
    <property type="term" value="F:metal ion binding"/>
    <property type="evidence" value="ECO:0007669"/>
    <property type="project" value="UniProtKB-KW"/>
</dbReference>
<dbReference type="SUPFAM" id="SSF53187">
    <property type="entry name" value="Zn-dependent exopeptidases"/>
    <property type="match status" value="1"/>
</dbReference>
<dbReference type="RefSeq" id="WP_284215687.1">
    <property type="nucleotide sequence ID" value="NZ_BSOT01000002.1"/>
</dbReference>
<keyword evidence="5" id="KW-0732">Signal</keyword>
<gene>
    <name evidence="7" type="ORF">GCM10007852_02670</name>
</gene>
<proteinExistence type="predicted"/>
<dbReference type="GO" id="GO:0016788">
    <property type="term" value="F:hydrolase activity, acting on ester bonds"/>
    <property type="evidence" value="ECO:0007669"/>
    <property type="project" value="InterPro"/>
</dbReference>
<comment type="cofactor">
    <cofactor evidence="1">
        <name>Zn(2+)</name>
        <dbReference type="ChEBI" id="CHEBI:29105"/>
    </cofactor>
</comment>
<name>A0AA37SV71_9ALTE</name>
<feature type="chain" id="PRO_5041235985" evidence="5">
    <location>
        <begin position="19"/>
        <end position="354"/>
    </location>
</feature>
<feature type="signal peptide" evidence="5">
    <location>
        <begin position="1"/>
        <end position="18"/>
    </location>
</feature>